<proteinExistence type="predicted"/>
<keyword evidence="4" id="KW-1185">Reference proteome</keyword>
<gene>
    <name evidence="2" type="ORF">BRADI_5g00955v3</name>
</gene>
<accession>A0A2K2CEQ3</accession>
<name>A0A2K2CEQ3_BRADI</name>
<reference evidence="2" key="2">
    <citation type="submission" date="2017-06" db="EMBL/GenBank/DDBJ databases">
        <title>WGS assembly of Brachypodium distachyon.</title>
        <authorList>
            <consortium name="The International Brachypodium Initiative"/>
            <person name="Lucas S."/>
            <person name="Harmon-Smith M."/>
            <person name="Lail K."/>
            <person name="Tice H."/>
            <person name="Grimwood J."/>
            <person name="Bruce D."/>
            <person name="Barry K."/>
            <person name="Shu S."/>
            <person name="Lindquist E."/>
            <person name="Wang M."/>
            <person name="Pitluck S."/>
            <person name="Vogel J.P."/>
            <person name="Garvin D.F."/>
            <person name="Mockler T.C."/>
            <person name="Schmutz J."/>
            <person name="Rokhsar D."/>
            <person name="Bevan M.W."/>
        </authorList>
    </citation>
    <scope>NUCLEOTIDE SEQUENCE</scope>
    <source>
        <strain evidence="2">Bd21</strain>
    </source>
</reference>
<protein>
    <submittedName>
        <fullName evidence="2 3">Uncharacterized protein</fullName>
    </submittedName>
</protein>
<reference evidence="2 3" key="1">
    <citation type="journal article" date="2010" name="Nature">
        <title>Genome sequencing and analysis of the model grass Brachypodium distachyon.</title>
        <authorList>
            <consortium name="International Brachypodium Initiative"/>
        </authorList>
    </citation>
    <scope>NUCLEOTIDE SEQUENCE [LARGE SCALE GENOMIC DNA]</scope>
    <source>
        <strain evidence="2 3">Bd21</strain>
    </source>
</reference>
<evidence type="ECO:0000313" key="4">
    <source>
        <dbReference type="Proteomes" id="UP000008810"/>
    </source>
</evidence>
<dbReference type="EnsemblPlants" id="PNT60505">
    <property type="protein sequence ID" value="PNT60505"/>
    <property type="gene ID" value="BRADI_5g00955v3"/>
</dbReference>
<dbReference type="Gramene" id="PNT60505">
    <property type="protein sequence ID" value="PNT60505"/>
    <property type="gene ID" value="BRADI_5g00955v3"/>
</dbReference>
<reference evidence="3" key="3">
    <citation type="submission" date="2018-08" db="UniProtKB">
        <authorList>
            <consortium name="EnsemblPlants"/>
        </authorList>
    </citation>
    <scope>IDENTIFICATION</scope>
    <source>
        <strain evidence="3">cv. Bd21</strain>
    </source>
</reference>
<evidence type="ECO:0000313" key="2">
    <source>
        <dbReference type="EMBL" id="PNT60505.1"/>
    </source>
</evidence>
<dbReference type="Proteomes" id="UP000008810">
    <property type="component" value="Chromosome 5"/>
</dbReference>
<feature type="region of interest" description="Disordered" evidence="1">
    <location>
        <begin position="66"/>
        <end position="96"/>
    </location>
</feature>
<organism evidence="2">
    <name type="scientific">Brachypodium distachyon</name>
    <name type="common">Purple false brome</name>
    <name type="synonym">Trachynia distachya</name>
    <dbReference type="NCBI Taxonomy" id="15368"/>
    <lineage>
        <taxon>Eukaryota</taxon>
        <taxon>Viridiplantae</taxon>
        <taxon>Streptophyta</taxon>
        <taxon>Embryophyta</taxon>
        <taxon>Tracheophyta</taxon>
        <taxon>Spermatophyta</taxon>
        <taxon>Magnoliopsida</taxon>
        <taxon>Liliopsida</taxon>
        <taxon>Poales</taxon>
        <taxon>Poaceae</taxon>
        <taxon>BOP clade</taxon>
        <taxon>Pooideae</taxon>
        <taxon>Stipodae</taxon>
        <taxon>Brachypodieae</taxon>
        <taxon>Brachypodium</taxon>
    </lineage>
</organism>
<dbReference type="EMBL" id="CM000884">
    <property type="protein sequence ID" value="PNT60505.1"/>
    <property type="molecule type" value="Genomic_DNA"/>
</dbReference>
<dbReference type="AlphaFoldDB" id="A0A2K2CEQ3"/>
<sequence length="96" mass="10671">MRGPKSTHRQEQIDRNSIRRPLRCPPRCFSNSILQRPAAPSFTAISCNYCPAPMHQAGAATSALLPGRSPHDAMAAPFPRLESRVRGRPDERRVVP</sequence>
<evidence type="ECO:0000256" key="1">
    <source>
        <dbReference type="SAM" id="MobiDB-lite"/>
    </source>
</evidence>
<feature type="compositionally biased region" description="Basic and acidic residues" evidence="1">
    <location>
        <begin position="8"/>
        <end position="17"/>
    </location>
</feature>
<evidence type="ECO:0000313" key="3">
    <source>
        <dbReference type="EnsemblPlants" id="PNT60505"/>
    </source>
</evidence>
<feature type="region of interest" description="Disordered" evidence="1">
    <location>
        <begin position="1"/>
        <end position="21"/>
    </location>
</feature>
<feature type="compositionally biased region" description="Basic and acidic residues" evidence="1">
    <location>
        <begin position="81"/>
        <end position="96"/>
    </location>
</feature>
<dbReference type="InParanoid" id="A0A2K2CEQ3"/>